<reference evidence="2" key="1">
    <citation type="journal article" date="2019" name="Int. J. Syst. Evol. Microbiol.">
        <title>The Global Catalogue of Microorganisms (GCM) 10K type strain sequencing project: providing services to taxonomists for standard genome sequencing and annotation.</title>
        <authorList>
            <consortium name="The Broad Institute Genomics Platform"/>
            <consortium name="The Broad Institute Genome Sequencing Center for Infectious Disease"/>
            <person name="Wu L."/>
            <person name="Ma J."/>
        </authorList>
    </citation>
    <scope>NUCLEOTIDE SEQUENCE [LARGE SCALE GENOMIC DNA]</scope>
    <source>
        <strain evidence="2">JCM 17563</strain>
    </source>
</reference>
<comment type="caution">
    <text evidence="1">The sequence shown here is derived from an EMBL/GenBank/DDBJ whole genome shotgun (WGS) entry which is preliminary data.</text>
</comment>
<name>A0ABP7SJQ6_9SPHN</name>
<gene>
    <name evidence="1" type="ORF">GCM10022280_08180</name>
</gene>
<dbReference type="Proteomes" id="UP001500235">
    <property type="component" value="Unassembled WGS sequence"/>
</dbReference>
<protein>
    <recommendedName>
        <fullName evidence="3">Lipocalin-like domain-containing protein</fullName>
    </recommendedName>
</protein>
<organism evidence="1 2">
    <name type="scientific">Sphingomonas swuensis</name>
    <dbReference type="NCBI Taxonomy" id="977800"/>
    <lineage>
        <taxon>Bacteria</taxon>
        <taxon>Pseudomonadati</taxon>
        <taxon>Pseudomonadota</taxon>
        <taxon>Alphaproteobacteria</taxon>
        <taxon>Sphingomonadales</taxon>
        <taxon>Sphingomonadaceae</taxon>
        <taxon>Sphingomonas</taxon>
    </lineage>
</organism>
<evidence type="ECO:0008006" key="3">
    <source>
        <dbReference type="Google" id="ProtNLM"/>
    </source>
</evidence>
<keyword evidence="2" id="KW-1185">Reference proteome</keyword>
<proteinExistence type="predicted"/>
<sequence length="144" mass="15658">MILTALLLAAAPPATRPRTASSPRRAAASATVKAPSADWLKGLWVADTDKGEQMEGCASWQALFYQADGQYLQGEVTGRWSLDGTTLERHQIAYAEGGGDEEQVTGEEVRRVERVSADRMREVGPDKKSTLYLRCPLPETPVAP</sequence>
<dbReference type="EMBL" id="BAABBQ010000001">
    <property type="protein sequence ID" value="GAA4012601.1"/>
    <property type="molecule type" value="Genomic_DNA"/>
</dbReference>
<accession>A0ABP7SJQ6</accession>
<evidence type="ECO:0000313" key="1">
    <source>
        <dbReference type="EMBL" id="GAA4012601.1"/>
    </source>
</evidence>
<evidence type="ECO:0000313" key="2">
    <source>
        <dbReference type="Proteomes" id="UP001500235"/>
    </source>
</evidence>